<reference evidence="2 4" key="2">
    <citation type="submission" date="2018-12" db="EMBL/GenBank/DDBJ databases">
        <authorList>
            <person name="hu s."/>
            <person name="Xu Y."/>
            <person name="Xu B."/>
            <person name="Li F."/>
        </authorList>
    </citation>
    <scope>NUCLEOTIDE SEQUENCE [LARGE SCALE GENOMIC DNA]</scope>
    <source>
        <strain evidence="2 4">KSW2-17</strain>
    </source>
</reference>
<evidence type="ECO:0000313" key="1">
    <source>
        <dbReference type="EMBL" id="PSL39639.1"/>
    </source>
</evidence>
<dbReference type="EMBL" id="RZGY01000001">
    <property type="protein sequence ID" value="RUQ85972.1"/>
    <property type="molecule type" value="Genomic_DNA"/>
</dbReference>
<dbReference type="Proteomes" id="UP000268291">
    <property type="component" value="Unassembled WGS sequence"/>
</dbReference>
<gene>
    <name evidence="1" type="ORF">CLV49_3283</name>
    <name evidence="2" type="ORF">ELQ93_02845</name>
</gene>
<accession>A0A2P8H0B7</accession>
<dbReference type="Proteomes" id="UP000241203">
    <property type="component" value="Unassembled WGS sequence"/>
</dbReference>
<dbReference type="EMBL" id="PYAU01000001">
    <property type="protein sequence ID" value="PSL39639.1"/>
    <property type="molecule type" value="Genomic_DNA"/>
</dbReference>
<evidence type="ECO:0000313" key="4">
    <source>
        <dbReference type="Proteomes" id="UP000268291"/>
    </source>
</evidence>
<comment type="caution">
    <text evidence="1">The sequence shown here is derived from an EMBL/GenBank/DDBJ whole genome shotgun (WGS) entry which is preliminary data.</text>
</comment>
<sequence>MIQPQDVQYAEGKHVEIDVDGHAVHIRVLNDNTWLGQPLRESEWYVVSFGAHTGHISVGRDGVSYAYTASAELSDGLGREFDSFGEAIKFVVRQQGPTGR</sequence>
<proteinExistence type="predicted"/>
<name>A0A2P8H0B7_9MICO</name>
<dbReference type="RefSeq" id="WP_106564476.1">
    <property type="nucleotide sequence ID" value="NZ_PYAU01000001.1"/>
</dbReference>
<keyword evidence="4" id="KW-1185">Reference proteome</keyword>
<evidence type="ECO:0000313" key="3">
    <source>
        <dbReference type="Proteomes" id="UP000241203"/>
    </source>
</evidence>
<evidence type="ECO:0000313" key="2">
    <source>
        <dbReference type="EMBL" id="RUQ85972.1"/>
    </source>
</evidence>
<protein>
    <submittedName>
        <fullName evidence="1">Uncharacterized protein</fullName>
    </submittedName>
</protein>
<reference evidence="1 3" key="1">
    <citation type="submission" date="2018-03" db="EMBL/GenBank/DDBJ databases">
        <title>Genomic Encyclopedia of Archaeal and Bacterial Type Strains, Phase II (KMG-II): from individual species to whole genera.</title>
        <authorList>
            <person name="Goeker M."/>
        </authorList>
    </citation>
    <scope>NUCLEOTIDE SEQUENCE [LARGE SCALE GENOMIC DNA]</scope>
    <source>
        <strain evidence="1 3">DSM 21548</strain>
    </source>
</reference>
<organism evidence="1 3">
    <name type="scientific">Labedella gwakjiensis</name>
    <dbReference type="NCBI Taxonomy" id="390269"/>
    <lineage>
        <taxon>Bacteria</taxon>
        <taxon>Bacillati</taxon>
        <taxon>Actinomycetota</taxon>
        <taxon>Actinomycetes</taxon>
        <taxon>Micrococcales</taxon>
        <taxon>Microbacteriaceae</taxon>
        <taxon>Labedella</taxon>
    </lineage>
</organism>
<dbReference type="AlphaFoldDB" id="A0A2P8H0B7"/>